<proteinExistence type="predicted"/>
<dbReference type="EMBL" id="JAMKOV010000043">
    <property type="protein sequence ID" value="KAI8035240.1"/>
    <property type="molecule type" value="Genomic_DNA"/>
</dbReference>
<keyword evidence="3" id="KW-1185">Reference proteome</keyword>
<evidence type="ECO:0000313" key="3">
    <source>
        <dbReference type="Proteomes" id="UP001059596"/>
    </source>
</evidence>
<sequence length="37" mass="3923">MEESSGAVGGENYYFGPPQGRSSVFPNKVAEISESQS</sequence>
<gene>
    <name evidence="2" type="ORF">M5D96_011979</name>
</gene>
<reference evidence="2" key="1">
    <citation type="journal article" date="2023" name="Genome Biol. Evol.">
        <title>Long-read-based Genome Assembly of Drosophila gunungcola Reveals Fewer Chemosensory Genes in Flower-breeding Species.</title>
        <authorList>
            <person name="Negi A."/>
            <person name="Liao B.Y."/>
            <person name="Yeh S.D."/>
        </authorList>
    </citation>
    <scope>NUCLEOTIDE SEQUENCE</scope>
    <source>
        <strain evidence="2">Sukarami</strain>
    </source>
</reference>
<evidence type="ECO:0000313" key="2">
    <source>
        <dbReference type="EMBL" id="KAI8035240.1"/>
    </source>
</evidence>
<dbReference type="AlphaFoldDB" id="A0A9Q0BKR6"/>
<evidence type="ECO:0000256" key="1">
    <source>
        <dbReference type="SAM" id="MobiDB-lite"/>
    </source>
</evidence>
<protein>
    <submittedName>
        <fullName evidence="2">Uncharacterized protein</fullName>
    </submittedName>
</protein>
<feature type="non-terminal residue" evidence="2">
    <location>
        <position position="37"/>
    </location>
</feature>
<dbReference type="Proteomes" id="UP001059596">
    <property type="component" value="Unassembled WGS sequence"/>
</dbReference>
<accession>A0A9Q0BKR6</accession>
<name>A0A9Q0BKR6_9MUSC</name>
<comment type="caution">
    <text evidence="2">The sequence shown here is derived from an EMBL/GenBank/DDBJ whole genome shotgun (WGS) entry which is preliminary data.</text>
</comment>
<organism evidence="2 3">
    <name type="scientific">Drosophila gunungcola</name>
    <name type="common">fruit fly</name>
    <dbReference type="NCBI Taxonomy" id="103775"/>
    <lineage>
        <taxon>Eukaryota</taxon>
        <taxon>Metazoa</taxon>
        <taxon>Ecdysozoa</taxon>
        <taxon>Arthropoda</taxon>
        <taxon>Hexapoda</taxon>
        <taxon>Insecta</taxon>
        <taxon>Pterygota</taxon>
        <taxon>Neoptera</taxon>
        <taxon>Endopterygota</taxon>
        <taxon>Diptera</taxon>
        <taxon>Brachycera</taxon>
        <taxon>Muscomorpha</taxon>
        <taxon>Ephydroidea</taxon>
        <taxon>Drosophilidae</taxon>
        <taxon>Drosophila</taxon>
        <taxon>Sophophora</taxon>
    </lineage>
</organism>
<feature type="region of interest" description="Disordered" evidence="1">
    <location>
        <begin position="1"/>
        <end position="26"/>
    </location>
</feature>